<sequence>MPREVILFGLENDAAGEEPRALHLLAQGLAVRGHRVTLAGVLPAAEPVRHVADPAYDLVTLYDRRPGRLLRDGRGRLRRARAEMARRFEAARGGHVVIASPGASDWLRHVPAPGLSRIGRCARSYRQARLDPAHLRIIRRDYPGMARSVFLTEEDARAFAAERLPNTAAIPDPLAFYPAEPAALARPRVLGVGPLTWRARFDLLIGAFAAAAGRVDEVWELHLIGEGPWEERLRALALHLGVADRVAFRGRARDLARECAEASIVAVTGEFGGPPPALPEAAAYGVPAVSFDGPGGIRSLVAHDRTGVLVPPSDEDAFAGALTRLMRDRALRLRMGSRAREHVSHLRLERVLDRWEELFEEIER</sequence>
<organism evidence="4 5">
    <name type="scientific">Bailinhaonella thermotolerans</name>
    <dbReference type="NCBI Taxonomy" id="1070861"/>
    <lineage>
        <taxon>Bacteria</taxon>
        <taxon>Bacillati</taxon>
        <taxon>Actinomycetota</taxon>
        <taxon>Actinomycetes</taxon>
        <taxon>Streptosporangiales</taxon>
        <taxon>Streptosporangiaceae</taxon>
        <taxon>Bailinhaonella</taxon>
    </lineage>
</organism>
<dbReference type="Pfam" id="PF00534">
    <property type="entry name" value="Glycos_transf_1"/>
    <property type="match status" value="1"/>
</dbReference>
<reference evidence="4 5" key="1">
    <citation type="submission" date="2018-09" db="EMBL/GenBank/DDBJ databases">
        <title>YIM 75507 draft genome.</title>
        <authorList>
            <person name="Tang S."/>
            <person name="Feng Y."/>
        </authorList>
    </citation>
    <scope>NUCLEOTIDE SEQUENCE [LARGE SCALE GENOMIC DNA]</scope>
    <source>
        <strain evidence="4 5">YIM 75507</strain>
    </source>
</reference>
<dbReference type="PANTHER" id="PTHR12526">
    <property type="entry name" value="GLYCOSYLTRANSFERASE"/>
    <property type="match status" value="1"/>
</dbReference>
<keyword evidence="1" id="KW-0328">Glycosyltransferase</keyword>
<evidence type="ECO:0000313" key="5">
    <source>
        <dbReference type="Proteomes" id="UP000265768"/>
    </source>
</evidence>
<evidence type="ECO:0000313" key="4">
    <source>
        <dbReference type="EMBL" id="RJL23621.1"/>
    </source>
</evidence>
<dbReference type="Proteomes" id="UP000265768">
    <property type="component" value="Unassembled WGS sequence"/>
</dbReference>
<dbReference type="GO" id="GO:0016757">
    <property type="term" value="F:glycosyltransferase activity"/>
    <property type="evidence" value="ECO:0007669"/>
    <property type="project" value="UniProtKB-KW"/>
</dbReference>
<dbReference type="OrthoDB" id="570545at2"/>
<gene>
    <name evidence="4" type="ORF">D5H75_32500</name>
</gene>
<dbReference type="InterPro" id="IPR001296">
    <property type="entry name" value="Glyco_trans_1"/>
</dbReference>
<dbReference type="SUPFAM" id="SSF53756">
    <property type="entry name" value="UDP-Glycosyltransferase/glycogen phosphorylase"/>
    <property type="match status" value="1"/>
</dbReference>
<dbReference type="PANTHER" id="PTHR12526:SF510">
    <property type="entry name" value="D-INOSITOL 3-PHOSPHATE GLYCOSYLTRANSFERASE"/>
    <property type="match status" value="1"/>
</dbReference>
<dbReference type="RefSeq" id="WP_119930409.1">
    <property type="nucleotide sequence ID" value="NZ_QZEY01000018.1"/>
</dbReference>
<dbReference type="EMBL" id="QZEY01000018">
    <property type="protein sequence ID" value="RJL23621.1"/>
    <property type="molecule type" value="Genomic_DNA"/>
</dbReference>
<dbReference type="AlphaFoldDB" id="A0A3A4A6R3"/>
<keyword evidence="5" id="KW-1185">Reference proteome</keyword>
<accession>A0A3A4A6R3</accession>
<keyword evidence="2 4" id="KW-0808">Transferase</keyword>
<evidence type="ECO:0000256" key="1">
    <source>
        <dbReference type="ARBA" id="ARBA00022676"/>
    </source>
</evidence>
<feature type="domain" description="Glycosyl transferase family 1" evidence="3">
    <location>
        <begin position="186"/>
        <end position="341"/>
    </location>
</feature>
<dbReference type="Gene3D" id="3.40.50.2000">
    <property type="entry name" value="Glycogen Phosphorylase B"/>
    <property type="match status" value="2"/>
</dbReference>
<proteinExistence type="predicted"/>
<name>A0A3A4A6R3_9ACTN</name>
<comment type="caution">
    <text evidence="4">The sequence shown here is derived from an EMBL/GenBank/DDBJ whole genome shotgun (WGS) entry which is preliminary data.</text>
</comment>
<evidence type="ECO:0000259" key="3">
    <source>
        <dbReference type="Pfam" id="PF00534"/>
    </source>
</evidence>
<protein>
    <submittedName>
        <fullName evidence="4">Glycosyltransferase</fullName>
    </submittedName>
</protein>
<evidence type="ECO:0000256" key="2">
    <source>
        <dbReference type="ARBA" id="ARBA00022679"/>
    </source>
</evidence>